<accession>A0ABZ2M882</accession>
<gene>
    <name evidence="5" type="ORF">LZC94_15905</name>
</gene>
<dbReference type="Gene3D" id="3.90.1590.10">
    <property type="entry name" value="glutathione-dependent formaldehyde- activating enzyme (gfa)"/>
    <property type="match status" value="1"/>
</dbReference>
<dbReference type="Pfam" id="PF04828">
    <property type="entry name" value="GFA"/>
    <property type="match status" value="1"/>
</dbReference>
<dbReference type="InterPro" id="IPR011057">
    <property type="entry name" value="Mss4-like_sf"/>
</dbReference>
<dbReference type="SUPFAM" id="SSF51316">
    <property type="entry name" value="Mss4-like"/>
    <property type="match status" value="1"/>
</dbReference>
<protein>
    <submittedName>
        <fullName evidence="5">GFA family protein</fullName>
    </submittedName>
</protein>
<dbReference type="EMBL" id="CP089984">
    <property type="protein sequence ID" value="WXB18709.1"/>
    <property type="molecule type" value="Genomic_DNA"/>
</dbReference>
<keyword evidence="3" id="KW-0862">Zinc</keyword>
<proteinExistence type="inferred from homology"/>
<evidence type="ECO:0000256" key="1">
    <source>
        <dbReference type="ARBA" id="ARBA00005495"/>
    </source>
</evidence>
<evidence type="ECO:0000313" key="6">
    <source>
        <dbReference type="Proteomes" id="UP001370348"/>
    </source>
</evidence>
<dbReference type="InterPro" id="IPR006913">
    <property type="entry name" value="CENP-V/GFA"/>
</dbReference>
<evidence type="ECO:0000259" key="4">
    <source>
        <dbReference type="Pfam" id="PF04828"/>
    </source>
</evidence>
<evidence type="ECO:0000256" key="3">
    <source>
        <dbReference type="ARBA" id="ARBA00022833"/>
    </source>
</evidence>
<dbReference type="RefSeq" id="WP_394828338.1">
    <property type="nucleotide sequence ID" value="NZ_CP089984.1"/>
</dbReference>
<evidence type="ECO:0000313" key="5">
    <source>
        <dbReference type="EMBL" id="WXB18709.1"/>
    </source>
</evidence>
<dbReference type="Proteomes" id="UP001370348">
    <property type="component" value="Chromosome"/>
</dbReference>
<keyword evidence="6" id="KW-1185">Reference proteome</keyword>
<keyword evidence="2" id="KW-0479">Metal-binding</keyword>
<name>A0ABZ2M882_9BACT</name>
<reference evidence="5 6" key="1">
    <citation type="submission" date="2021-12" db="EMBL/GenBank/DDBJ databases">
        <title>Discovery of the Pendulisporaceae a myxobacterial family with distinct sporulation behavior and unique specialized metabolism.</title>
        <authorList>
            <person name="Garcia R."/>
            <person name="Popoff A."/>
            <person name="Bader C.D."/>
            <person name="Loehr J."/>
            <person name="Walesch S."/>
            <person name="Walt C."/>
            <person name="Boldt J."/>
            <person name="Bunk B."/>
            <person name="Haeckl F.J.F.P.J."/>
            <person name="Gunesch A.P."/>
            <person name="Birkelbach J."/>
            <person name="Nuebel U."/>
            <person name="Pietschmann T."/>
            <person name="Bach T."/>
            <person name="Mueller R."/>
        </authorList>
    </citation>
    <scope>NUCLEOTIDE SEQUENCE [LARGE SCALE GENOMIC DNA]</scope>
    <source>
        <strain evidence="5 6">MSr11954</strain>
    </source>
</reference>
<evidence type="ECO:0000256" key="2">
    <source>
        <dbReference type="ARBA" id="ARBA00022723"/>
    </source>
</evidence>
<feature type="domain" description="CENP-V/GFA" evidence="4">
    <location>
        <begin position="25"/>
        <end position="108"/>
    </location>
</feature>
<comment type="similarity">
    <text evidence="1">Belongs to the Gfa family.</text>
</comment>
<organism evidence="5 6">
    <name type="scientific">Pendulispora albinea</name>
    <dbReference type="NCBI Taxonomy" id="2741071"/>
    <lineage>
        <taxon>Bacteria</taxon>
        <taxon>Pseudomonadati</taxon>
        <taxon>Myxococcota</taxon>
        <taxon>Myxococcia</taxon>
        <taxon>Myxococcales</taxon>
        <taxon>Sorangiineae</taxon>
        <taxon>Pendulisporaceae</taxon>
        <taxon>Pendulispora</taxon>
    </lineage>
</organism>
<sequence>MSAPHRGGVGQFLMAEMGQFSVAVDTGSAFFAEIVAELSQFRWLGGESQIRLYESPVRDSPPGYRRTFCASCGSPVPTVHAERGLVSIPAGSLDDDPEVRPMRHIFVDRKAAWFGIEDTLPQVAGGIRRQPG</sequence>